<feature type="transmembrane region" description="Helical" evidence="5">
    <location>
        <begin position="378"/>
        <end position="400"/>
    </location>
</feature>
<evidence type="ECO:0000256" key="5">
    <source>
        <dbReference type="SAM" id="Phobius"/>
    </source>
</evidence>
<accession>S3C5R6</accession>
<keyword evidence="4 5" id="KW-0472">Membrane</keyword>
<comment type="subcellular location">
    <subcellularLocation>
        <location evidence="1">Membrane</location>
        <topology evidence="1">Multi-pass membrane protein</topology>
    </subcellularLocation>
</comment>
<name>S3C5R6_OPHP1</name>
<feature type="transmembrane region" description="Helical" evidence="5">
    <location>
        <begin position="139"/>
        <end position="160"/>
    </location>
</feature>
<dbReference type="GO" id="GO:0022857">
    <property type="term" value="F:transmembrane transporter activity"/>
    <property type="evidence" value="ECO:0007669"/>
    <property type="project" value="InterPro"/>
</dbReference>
<dbReference type="eggNOG" id="KOG0254">
    <property type="taxonomic scope" value="Eukaryota"/>
</dbReference>
<dbReference type="OMA" id="QRRTWKE"/>
<dbReference type="PROSITE" id="PS50850">
    <property type="entry name" value="MFS"/>
    <property type="match status" value="1"/>
</dbReference>
<dbReference type="InterPro" id="IPR011701">
    <property type="entry name" value="MFS"/>
</dbReference>
<feature type="transmembrane region" description="Helical" evidence="5">
    <location>
        <begin position="314"/>
        <end position="336"/>
    </location>
</feature>
<dbReference type="Pfam" id="PF07690">
    <property type="entry name" value="MFS_1"/>
    <property type="match status" value="1"/>
</dbReference>
<keyword evidence="2 5" id="KW-0812">Transmembrane</keyword>
<protein>
    <submittedName>
        <fullName evidence="7">Major facilitator superfamily transporter</fullName>
    </submittedName>
</protein>
<dbReference type="AlphaFoldDB" id="S3C5R6"/>
<dbReference type="GO" id="GO:0005886">
    <property type="term" value="C:plasma membrane"/>
    <property type="evidence" value="ECO:0007669"/>
    <property type="project" value="TreeGrafter"/>
</dbReference>
<dbReference type="EMBL" id="KE148148">
    <property type="protein sequence ID" value="EPE08874.1"/>
    <property type="molecule type" value="Genomic_DNA"/>
</dbReference>
<feature type="transmembrane region" description="Helical" evidence="5">
    <location>
        <begin position="114"/>
        <end position="133"/>
    </location>
</feature>
<reference evidence="7 8" key="1">
    <citation type="journal article" date="2013" name="BMC Genomics">
        <title>The genome and transcriptome of the pine saprophyte Ophiostoma piceae, and a comparison with the bark beetle-associated pine pathogen Grosmannia clavigera.</title>
        <authorList>
            <person name="Haridas S."/>
            <person name="Wang Y."/>
            <person name="Lim L."/>
            <person name="Massoumi Alamouti S."/>
            <person name="Jackman S."/>
            <person name="Docking R."/>
            <person name="Robertson G."/>
            <person name="Birol I."/>
            <person name="Bohlmann J."/>
            <person name="Breuil C."/>
        </authorList>
    </citation>
    <scope>NUCLEOTIDE SEQUENCE [LARGE SCALE GENOMIC DNA]</scope>
    <source>
        <strain evidence="7 8">UAMH 11346</strain>
    </source>
</reference>
<dbReference type="PANTHER" id="PTHR23501">
    <property type="entry name" value="MAJOR FACILITATOR SUPERFAMILY"/>
    <property type="match status" value="1"/>
</dbReference>
<feature type="domain" description="Major facilitator superfamily (MFS) profile" evidence="6">
    <location>
        <begin position="49"/>
        <end position="530"/>
    </location>
</feature>
<feature type="transmembrane region" description="Helical" evidence="5">
    <location>
        <begin position="202"/>
        <end position="220"/>
    </location>
</feature>
<feature type="transmembrane region" description="Helical" evidence="5">
    <location>
        <begin position="412"/>
        <end position="434"/>
    </location>
</feature>
<sequence length="560" mass="59582">MAPGMLVQGIPRQECPGELDVEAAGPAEAKPSGSTVPTSDLAPWRFCLLSIGVGLGLFLAMLDSSIVATSLLTIGRELGNLELINWVALAYTLAYLSCAVVFARIADIIGRRDAYLAAFVIFFGFSIGCGFARTLHQLIALRALQGIGGSGLYSLSMVIWPELAPASLKRHIASFAGIVIGVAGVLGPILGGLLTNYVSWRWIFWINGPIGFVSMAVFALTWPDDKYLPHIQRHPWSSLDIVGSVLMIAAAALATFAFQNAGVSPDQWGQAIFLAPLITGVFAWLALFAWQWAIETRWIHIMPVFPLRLLRNRVYAFAMLTTLFIGFPFFATIFSYPLRLQVVNGKSGLMAGVMLLPLLGGVAVGSTLCGAINAKKNYLCETLVVACALMIIGCALETTLSDSEHLEPKALGFLPLIGLGLGLMAAASTTMAAIQAPPNDHAAAQGIVAQMRILGGSIGIAASSAILAKHEMSKLGMVISSESTSATGDSPTAGLVRQVFSAAFKENMRVCAIISAAGLLLACGTFQRQRKTLMEEREHVILRHTAGRELKRASPNPTAS</sequence>
<gene>
    <name evidence="7" type="ORF">F503_04461</name>
</gene>
<organism evidence="7 8">
    <name type="scientific">Ophiostoma piceae (strain UAMH 11346)</name>
    <name type="common">Sap stain fungus</name>
    <dbReference type="NCBI Taxonomy" id="1262450"/>
    <lineage>
        <taxon>Eukaryota</taxon>
        <taxon>Fungi</taxon>
        <taxon>Dikarya</taxon>
        <taxon>Ascomycota</taxon>
        <taxon>Pezizomycotina</taxon>
        <taxon>Sordariomycetes</taxon>
        <taxon>Sordariomycetidae</taxon>
        <taxon>Ophiostomatales</taxon>
        <taxon>Ophiostomataceae</taxon>
        <taxon>Ophiostoma</taxon>
    </lineage>
</organism>
<feature type="transmembrane region" description="Helical" evidence="5">
    <location>
        <begin position="172"/>
        <end position="190"/>
    </location>
</feature>
<feature type="transmembrane region" description="Helical" evidence="5">
    <location>
        <begin position="271"/>
        <end position="293"/>
    </location>
</feature>
<feature type="transmembrane region" description="Helical" evidence="5">
    <location>
        <begin position="348"/>
        <end position="371"/>
    </location>
</feature>
<dbReference type="Gene3D" id="1.20.1250.20">
    <property type="entry name" value="MFS general substrate transporter like domains"/>
    <property type="match status" value="2"/>
</dbReference>
<proteinExistence type="predicted"/>
<feature type="transmembrane region" description="Helical" evidence="5">
    <location>
        <begin position="46"/>
        <end position="71"/>
    </location>
</feature>
<dbReference type="PANTHER" id="PTHR23501:SF43">
    <property type="entry name" value="MULTIDRUG TRANSPORTER, PUTATIVE (AFU_ORTHOLOGUE AFUA_6G03040)-RELATED"/>
    <property type="match status" value="1"/>
</dbReference>
<dbReference type="SUPFAM" id="SSF103473">
    <property type="entry name" value="MFS general substrate transporter"/>
    <property type="match status" value="2"/>
</dbReference>
<dbReference type="InterPro" id="IPR036259">
    <property type="entry name" value="MFS_trans_sf"/>
</dbReference>
<dbReference type="HOGENOM" id="CLU_000960_22_2_1"/>
<evidence type="ECO:0000313" key="8">
    <source>
        <dbReference type="Proteomes" id="UP000016923"/>
    </source>
</evidence>
<feature type="transmembrane region" description="Helical" evidence="5">
    <location>
        <begin position="83"/>
        <end position="102"/>
    </location>
</feature>
<dbReference type="Proteomes" id="UP000016923">
    <property type="component" value="Unassembled WGS sequence"/>
</dbReference>
<evidence type="ECO:0000259" key="6">
    <source>
        <dbReference type="PROSITE" id="PS50850"/>
    </source>
</evidence>
<evidence type="ECO:0000256" key="4">
    <source>
        <dbReference type="ARBA" id="ARBA00023136"/>
    </source>
</evidence>
<dbReference type="VEuPathDB" id="FungiDB:F503_04461"/>
<evidence type="ECO:0000313" key="7">
    <source>
        <dbReference type="EMBL" id="EPE08874.1"/>
    </source>
</evidence>
<keyword evidence="3 5" id="KW-1133">Transmembrane helix</keyword>
<dbReference type="OrthoDB" id="440553at2759"/>
<keyword evidence="8" id="KW-1185">Reference proteome</keyword>
<evidence type="ECO:0000256" key="3">
    <source>
        <dbReference type="ARBA" id="ARBA00022989"/>
    </source>
</evidence>
<evidence type="ECO:0000256" key="1">
    <source>
        <dbReference type="ARBA" id="ARBA00004141"/>
    </source>
</evidence>
<dbReference type="InterPro" id="IPR020846">
    <property type="entry name" value="MFS_dom"/>
</dbReference>
<evidence type="ECO:0000256" key="2">
    <source>
        <dbReference type="ARBA" id="ARBA00022692"/>
    </source>
</evidence>
<feature type="transmembrane region" description="Helical" evidence="5">
    <location>
        <begin position="241"/>
        <end position="259"/>
    </location>
</feature>